<feature type="region of interest" description="Disordered" evidence="1">
    <location>
        <begin position="760"/>
        <end position="831"/>
    </location>
</feature>
<sequence length="1173" mass="123394">MEQRGTAPHKESVVLLAYSEAKKKHYVIAKPAHSFKAQLIRVDPESGVLKWDQAVGRDTFDNEAEALAYLQDQGRVEVLAHGKAVLGYTVLGPVALLLLAEAVRVSGVLPGGHEIKTVVQSKWHRINLQQPELDPISQAAAKAELDRGIDKTTNFPVDGAHFYCETLDISRPFPSERPAHQPSWPFVWNKALSAPFRAAGLDGPATVCPALLQGMAESRELEDFDGCRFSYCLVSRRCRLHVGPRYKARGLNEAADPGNEIECDQLVWKHSSAAGKPLAWSRYTWRRGSVPMWWTVNIRNGGMGEAEIKIRSTNTFRGSRRYVRRLQRRYMPNPHLEPDAEQEAAAAAAAAAPAGSTDASLQVPVVFFSLLRKGTPDRDRSEAKLAEAFDFLAGQLRSVHRLPVSYVALDWHQMDKELGSEALVEAFWSQLSALLPPQSFALGTLVKVGPDHTDNDGLDMDAAAASSAAAAASNGAAAAAAAAVAAGQQGYSSAGRGWVARWFKQQRGVTRYNCADSLDRTNVGSFFGAVQVFVEQCRELDIAIAATSASAASMARQALLRRQAAAAAAAATAAGSAGGAAAAAAGAAGRPPLAAAAAAGALTQDKRSGSASSASGSSGFLSSLGKAVMGDLRISPRSPRGGQGSSGGPSSGSSPRGGATGDFGRDLSRELCVHSSPNISLMQQQQQQQQQLSQLRAGAGAPQQQQQQQEPPLPPGWEAKYDAVNKRVFYVDHNTKTTTWTRPACAPPAAAAASNGDSAAADLASSKGSSNGHAPVSSSSEQQLAALAAGGSSSRGSASPHHKRPGSLSRKSLTAEDGASGSDSDSGADKERYEPLTPWCMFSPRHARVRHFARVINAPALSAIAELFLMNGDMCAWLYTGSPAMHSEKITLFEPESSRLKKAGAGAYSNSFIAIRRRYNNVLMDEERKMQAEMFLGMKARLYFPTLHLAYREPEGGVPDDWPESDDDEPTASGEAASDPLGLLTWPLESSKTQRSSIASSAAAGLAGAAAALVGLGGSGGAAGAGGTGLSLMSGSGRIDRERLSSGSSFSESPDLLCERPPSHTRSFSSEKILQEFRELQRAGQAAAAAHSQGQGQLLGQASPGRPPLMPQAPASSSPSSFTKPTPAAAAATGAAAASLGAKSMADFDQELSDRAPPAANVLKPFDDPLGLL</sequence>
<dbReference type="PROSITE" id="PS01159">
    <property type="entry name" value="WW_DOMAIN_1"/>
    <property type="match status" value="1"/>
</dbReference>
<dbReference type="InterPro" id="IPR002013">
    <property type="entry name" value="SAC_dom"/>
</dbReference>
<dbReference type="STRING" id="3088.A0A383VGT2"/>
<dbReference type="PANTHER" id="PTHR46817:SF1">
    <property type="entry name" value="SAC DOMAIN-CONTAINING PROTEIN"/>
    <property type="match status" value="1"/>
</dbReference>
<feature type="domain" description="SAC" evidence="3">
    <location>
        <begin position="152"/>
        <end position="542"/>
    </location>
</feature>
<evidence type="ECO:0000259" key="2">
    <source>
        <dbReference type="PROSITE" id="PS50020"/>
    </source>
</evidence>
<feature type="compositionally biased region" description="Low complexity" evidence="1">
    <location>
        <begin position="1084"/>
        <end position="1102"/>
    </location>
</feature>
<keyword evidence="5" id="KW-1185">Reference proteome</keyword>
<dbReference type="GO" id="GO:0016791">
    <property type="term" value="F:phosphatase activity"/>
    <property type="evidence" value="ECO:0007669"/>
    <property type="project" value="InterPro"/>
</dbReference>
<gene>
    <name evidence="4" type="ORF">BQ4739_LOCUS5246</name>
</gene>
<evidence type="ECO:0000313" key="4">
    <source>
        <dbReference type="EMBL" id="SZX64755.1"/>
    </source>
</evidence>
<dbReference type="AlphaFoldDB" id="A0A383VGT2"/>
<dbReference type="CDD" id="cd00201">
    <property type="entry name" value="WW"/>
    <property type="match status" value="1"/>
</dbReference>
<protein>
    <recommendedName>
        <fullName evidence="6">WW domain-containing protein</fullName>
    </recommendedName>
</protein>
<accession>A0A383VGT2</accession>
<dbReference type="EMBL" id="FNXT01000453">
    <property type="protein sequence ID" value="SZX64755.1"/>
    <property type="molecule type" value="Genomic_DNA"/>
</dbReference>
<feature type="region of interest" description="Disordered" evidence="1">
    <location>
        <begin position="1039"/>
        <end position="1068"/>
    </location>
</feature>
<dbReference type="SMART" id="SM00456">
    <property type="entry name" value="WW"/>
    <property type="match status" value="1"/>
</dbReference>
<feature type="region of interest" description="Disordered" evidence="1">
    <location>
        <begin position="632"/>
        <end position="665"/>
    </location>
</feature>
<evidence type="ECO:0000256" key="1">
    <source>
        <dbReference type="SAM" id="MobiDB-lite"/>
    </source>
</evidence>
<feature type="compositionally biased region" description="Acidic residues" evidence="1">
    <location>
        <begin position="961"/>
        <end position="970"/>
    </location>
</feature>
<reference evidence="4 5" key="1">
    <citation type="submission" date="2016-10" db="EMBL/GenBank/DDBJ databases">
        <authorList>
            <person name="Cai Z."/>
        </authorList>
    </citation>
    <scope>NUCLEOTIDE SEQUENCE [LARGE SCALE GENOMIC DNA]</scope>
</reference>
<name>A0A383VGT2_TETOB</name>
<dbReference type="InterPro" id="IPR001202">
    <property type="entry name" value="WW_dom"/>
</dbReference>
<dbReference type="Gene3D" id="2.20.70.10">
    <property type="match status" value="1"/>
</dbReference>
<dbReference type="SUPFAM" id="SSF51045">
    <property type="entry name" value="WW domain"/>
    <property type="match status" value="1"/>
</dbReference>
<feature type="compositionally biased region" description="Low complexity" evidence="1">
    <location>
        <begin position="1112"/>
        <end position="1145"/>
    </location>
</feature>
<feature type="compositionally biased region" description="Low complexity" evidence="1">
    <location>
        <begin position="760"/>
        <end position="770"/>
    </location>
</feature>
<feature type="compositionally biased region" description="Low complexity" evidence="1">
    <location>
        <begin position="777"/>
        <end position="799"/>
    </location>
</feature>
<dbReference type="Pfam" id="PF02383">
    <property type="entry name" value="Syja_N"/>
    <property type="match status" value="1"/>
</dbReference>
<dbReference type="Proteomes" id="UP000256970">
    <property type="component" value="Unassembled WGS sequence"/>
</dbReference>
<dbReference type="PROSITE" id="PS50020">
    <property type="entry name" value="WW_DOMAIN_2"/>
    <property type="match status" value="1"/>
</dbReference>
<evidence type="ECO:0008006" key="6">
    <source>
        <dbReference type="Google" id="ProtNLM"/>
    </source>
</evidence>
<proteinExistence type="predicted"/>
<feature type="compositionally biased region" description="Gly residues" evidence="1">
    <location>
        <begin position="641"/>
        <end position="650"/>
    </location>
</feature>
<feature type="region of interest" description="Disordered" evidence="1">
    <location>
        <begin position="681"/>
        <end position="718"/>
    </location>
</feature>
<dbReference type="InterPro" id="IPR036020">
    <property type="entry name" value="WW_dom_sf"/>
</dbReference>
<dbReference type="Pfam" id="PF00397">
    <property type="entry name" value="WW"/>
    <property type="match status" value="1"/>
</dbReference>
<evidence type="ECO:0000259" key="3">
    <source>
        <dbReference type="PROSITE" id="PS50275"/>
    </source>
</evidence>
<organism evidence="4 5">
    <name type="scientific">Tetradesmus obliquus</name>
    <name type="common">Green alga</name>
    <name type="synonym">Acutodesmus obliquus</name>
    <dbReference type="NCBI Taxonomy" id="3088"/>
    <lineage>
        <taxon>Eukaryota</taxon>
        <taxon>Viridiplantae</taxon>
        <taxon>Chlorophyta</taxon>
        <taxon>core chlorophytes</taxon>
        <taxon>Chlorophyceae</taxon>
        <taxon>CS clade</taxon>
        <taxon>Sphaeropleales</taxon>
        <taxon>Scenedesmaceae</taxon>
        <taxon>Tetradesmus</taxon>
    </lineage>
</organism>
<feature type="region of interest" description="Disordered" evidence="1">
    <location>
        <begin position="1084"/>
        <end position="1173"/>
    </location>
</feature>
<dbReference type="PANTHER" id="PTHR46817">
    <property type="entry name" value="PHOSPHOINOSITIDE PHOSPHATASE SAC9-RELATED"/>
    <property type="match status" value="1"/>
</dbReference>
<feature type="domain" description="WW" evidence="2">
    <location>
        <begin position="711"/>
        <end position="745"/>
    </location>
</feature>
<evidence type="ECO:0000313" key="5">
    <source>
        <dbReference type="Proteomes" id="UP000256970"/>
    </source>
</evidence>
<dbReference type="PROSITE" id="PS50275">
    <property type="entry name" value="SAC"/>
    <property type="match status" value="1"/>
</dbReference>
<feature type="region of interest" description="Disordered" evidence="1">
    <location>
        <begin position="954"/>
        <end position="980"/>
    </location>
</feature>